<dbReference type="Gene3D" id="3.40.50.150">
    <property type="entry name" value="Vaccinia Virus protein VP39"/>
    <property type="match status" value="2"/>
</dbReference>
<name>A0A7X3MKT6_9FIRM</name>
<dbReference type="PROSITE" id="PS00093">
    <property type="entry name" value="N4_MTASE"/>
    <property type="match status" value="1"/>
</dbReference>
<evidence type="ECO:0000256" key="1">
    <source>
        <dbReference type="ARBA" id="ARBA00010203"/>
    </source>
</evidence>
<evidence type="ECO:0000313" key="8">
    <source>
        <dbReference type="EMBL" id="MXP78077.1"/>
    </source>
</evidence>
<evidence type="ECO:0000313" key="9">
    <source>
        <dbReference type="Proteomes" id="UP000460412"/>
    </source>
</evidence>
<keyword evidence="6" id="KW-0680">Restriction system</keyword>
<evidence type="ECO:0000256" key="3">
    <source>
        <dbReference type="ARBA" id="ARBA00022603"/>
    </source>
</evidence>
<keyword evidence="3" id="KW-0489">Methyltransferase</keyword>
<dbReference type="Proteomes" id="UP000460412">
    <property type="component" value="Unassembled WGS sequence"/>
</dbReference>
<evidence type="ECO:0000256" key="4">
    <source>
        <dbReference type="ARBA" id="ARBA00022679"/>
    </source>
</evidence>
<keyword evidence="9" id="KW-1185">Reference proteome</keyword>
<sequence length="398" mass="45550">MTSLVKEKGGTFSLNKSEPIHRWYSYVEGYSSCLIKEELHKLLSMNSNIKGIYDPFCGTGTTALVASCQGISSFYSESNPFMQKVIETKINGVSAISKSHTIFKLEKYLDWVLKCKVQKYGSWNGFEKFFDSKQLDGLLTIKALISGEEDQVIKDVLFIALSAIVVKVSKMTRRGDLRYATEKEYKAEDVFKCFLEKLQEIIFDIKNYGDRLKCGTVKICEDARDNQYVDAFDCVITSPPYLNGTNYIRNTKLELKLNDFISDEKELPVFHSKGIVAGINNVSKRTNIELILPIVKPYIEMLKPVSYDERIPKMVAGYFRDMDKVIEKLSISVKNGGFFTMDIGDSQFAGVHIPTHQILSEICSDYGFRLYDEEVLRQRHSKNGMILSQRLLRYRLEK</sequence>
<evidence type="ECO:0000256" key="6">
    <source>
        <dbReference type="ARBA" id="ARBA00022747"/>
    </source>
</evidence>
<dbReference type="RefSeq" id="WP_159754162.1">
    <property type="nucleotide sequence ID" value="NZ_WUQX01000001.1"/>
</dbReference>
<reference evidence="8 9" key="1">
    <citation type="submission" date="2019-12" db="EMBL/GenBank/DDBJ databases">
        <title>Sporaefaciens musculi gen. nov., sp. nov., a novel bacterium isolated from the caecum of an obese mouse.</title>
        <authorList>
            <person name="Rasmussen T.S."/>
            <person name="Streidl T."/>
            <person name="Hitch T.C.A."/>
            <person name="Wortmann E."/>
            <person name="Deptula P."/>
            <person name="Hansen M."/>
            <person name="Nielsen D.S."/>
            <person name="Clavel T."/>
            <person name="Vogensen F.K."/>
        </authorList>
    </citation>
    <scope>NUCLEOTIDE SEQUENCE [LARGE SCALE GENOMIC DNA]</scope>
    <source>
        <strain evidence="8 9">WCA-9-b2</strain>
    </source>
</reference>
<keyword evidence="5" id="KW-0949">S-adenosyl-L-methionine</keyword>
<dbReference type="InterPro" id="IPR029063">
    <property type="entry name" value="SAM-dependent_MTases_sf"/>
</dbReference>
<dbReference type="InterPro" id="IPR017985">
    <property type="entry name" value="MeTrfase_CN4_CS"/>
</dbReference>
<organism evidence="8 9">
    <name type="scientific">Sporofaciens musculi</name>
    <dbReference type="NCBI Taxonomy" id="2681861"/>
    <lineage>
        <taxon>Bacteria</taxon>
        <taxon>Bacillati</taxon>
        <taxon>Bacillota</taxon>
        <taxon>Clostridia</taxon>
        <taxon>Lachnospirales</taxon>
        <taxon>Lachnospiraceae</taxon>
        <taxon>Sporofaciens</taxon>
    </lineage>
</organism>
<gene>
    <name evidence="8" type="ORF">GN277_22790</name>
</gene>
<evidence type="ECO:0000256" key="5">
    <source>
        <dbReference type="ARBA" id="ARBA00022691"/>
    </source>
</evidence>
<dbReference type="AlphaFoldDB" id="A0A7X3MKT6"/>
<evidence type="ECO:0000256" key="2">
    <source>
        <dbReference type="ARBA" id="ARBA00012185"/>
    </source>
</evidence>
<dbReference type="EMBL" id="WUQX01000001">
    <property type="protein sequence ID" value="MXP78077.1"/>
    <property type="molecule type" value="Genomic_DNA"/>
</dbReference>
<comment type="similarity">
    <text evidence="1">Belongs to the N(4)/N(6)-methyltransferase family. N(4) subfamily.</text>
</comment>
<dbReference type="SUPFAM" id="SSF53335">
    <property type="entry name" value="S-adenosyl-L-methionine-dependent methyltransferases"/>
    <property type="match status" value="2"/>
</dbReference>
<dbReference type="GO" id="GO:0032259">
    <property type="term" value="P:methylation"/>
    <property type="evidence" value="ECO:0007669"/>
    <property type="project" value="UniProtKB-KW"/>
</dbReference>
<keyword evidence="4" id="KW-0808">Transferase</keyword>
<dbReference type="GO" id="GO:0015667">
    <property type="term" value="F:site-specific DNA-methyltransferase (cytosine-N4-specific) activity"/>
    <property type="evidence" value="ECO:0007669"/>
    <property type="project" value="UniProtKB-EC"/>
</dbReference>
<protein>
    <recommendedName>
        <fullName evidence="2">site-specific DNA-methyltransferase (cytosine-N(4)-specific)</fullName>
        <ecNumber evidence="2">2.1.1.113</ecNumber>
    </recommendedName>
</protein>
<dbReference type="GO" id="GO:0009307">
    <property type="term" value="P:DNA restriction-modification system"/>
    <property type="evidence" value="ECO:0007669"/>
    <property type="project" value="UniProtKB-KW"/>
</dbReference>
<dbReference type="GO" id="GO:0003677">
    <property type="term" value="F:DNA binding"/>
    <property type="evidence" value="ECO:0007669"/>
    <property type="project" value="InterPro"/>
</dbReference>
<comment type="catalytic activity">
    <reaction evidence="7">
        <text>a 2'-deoxycytidine in DNA + S-adenosyl-L-methionine = an N(4)-methyl-2'-deoxycytidine in DNA + S-adenosyl-L-homocysteine + H(+)</text>
        <dbReference type="Rhea" id="RHEA:16857"/>
        <dbReference type="Rhea" id="RHEA-COMP:11369"/>
        <dbReference type="Rhea" id="RHEA-COMP:13674"/>
        <dbReference type="ChEBI" id="CHEBI:15378"/>
        <dbReference type="ChEBI" id="CHEBI:57856"/>
        <dbReference type="ChEBI" id="CHEBI:59789"/>
        <dbReference type="ChEBI" id="CHEBI:85452"/>
        <dbReference type="ChEBI" id="CHEBI:137933"/>
        <dbReference type="EC" id="2.1.1.113"/>
    </reaction>
</comment>
<comment type="caution">
    <text evidence="8">The sequence shown here is derived from an EMBL/GenBank/DDBJ whole genome shotgun (WGS) entry which is preliminary data.</text>
</comment>
<proteinExistence type="inferred from homology"/>
<evidence type="ECO:0000256" key="7">
    <source>
        <dbReference type="ARBA" id="ARBA00049120"/>
    </source>
</evidence>
<dbReference type="EC" id="2.1.1.113" evidence="2"/>
<accession>A0A7X3MKT6</accession>